<organism evidence="1">
    <name type="scientific">viral metagenome</name>
    <dbReference type="NCBI Taxonomy" id="1070528"/>
    <lineage>
        <taxon>unclassified sequences</taxon>
        <taxon>metagenomes</taxon>
        <taxon>organismal metagenomes</taxon>
    </lineage>
</organism>
<protein>
    <submittedName>
        <fullName evidence="1">Uncharacterized protein</fullName>
    </submittedName>
</protein>
<evidence type="ECO:0000313" key="1">
    <source>
        <dbReference type="EMBL" id="QHT16807.1"/>
    </source>
</evidence>
<proteinExistence type="predicted"/>
<accession>A0A6C0DJV9</accession>
<reference evidence="1" key="1">
    <citation type="journal article" date="2020" name="Nature">
        <title>Giant virus diversity and host interactions through global metagenomics.</title>
        <authorList>
            <person name="Schulz F."/>
            <person name="Roux S."/>
            <person name="Paez-Espino D."/>
            <person name="Jungbluth S."/>
            <person name="Walsh D.A."/>
            <person name="Denef V.J."/>
            <person name="McMahon K.D."/>
            <person name="Konstantinidis K.T."/>
            <person name="Eloe-Fadrosh E.A."/>
            <person name="Kyrpides N.C."/>
            <person name="Woyke T."/>
        </authorList>
    </citation>
    <scope>NUCLEOTIDE SEQUENCE</scope>
    <source>
        <strain evidence="1">GVMAG-M-3300023174-189</strain>
    </source>
</reference>
<name>A0A6C0DJV9_9ZZZZ</name>
<dbReference type="EMBL" id="MN739626">
    <property type="protein sequence ID" value="QHT16807.1"/>
    <property type="molecule type" value="Genomic_DNA"/>
</dbReference>
<dbReference type="AlphaFoldDB" id="A0A6C0DJV9"/>
<sequence length="45" mass="4928">MGSPGQQVQIAPQYLLRFVRASPGMAQYGLHVVKAQINWLTATTV</sequence>